<proteinExistence type="predicted"/>
<dbReference type="KEGG" id="fil:BN1229_v1_2421"/>
<dbReference type="EMBL" id="LN829119">
    <property type="protein sequence ID" value="CPR22060.1"/>
    <property type="molecule type" value="Genomic_DNA"/>
</dbReference>
<feature type="transmembrane region" description="Helical" evidence="1">
    <location>
        <begin position="275"/>
        <end position="297"/>
    </location>
</feature>
<evidence type="ECO:0000313" key="2">
    <source>
        <dbReference type="EMBL" id="CPR22060.1"/>
    </source>
</evidence>
<keyword evidence="3" id="KW-1185">Reference proteome</keyword>
<protein>
    <recommendedName>
        <fullName evidence="4">DNA primase/nucleoside triphosphatase C-terminal domain-containing protein</fullName>
    </recommendedName>
</protein>
<gene>
    <name evidence="2" type="ORF">YBN1229_v1_3493</name>
</gene>
<reference evidence="3" key="1">
    <citation type="submission" date="2015-02" db="EMBL/GenBank/DDBJ databases">
        <authorList>
            <person name="Chooi Y.-H."/>
        </authorList>
    </citation>
    <scope>NUCLEOTIDE SEQUENCE [LARGE SCALE GENOMIC DNA]</scope>
    <source>
        <strain evidence="3">strain Y</strain>
    </source>
</reference>
<feature type="transmembrane region" description="Helical" evidence="1">
    <location>
        <begin position="84"/>
        <end position="108"/>
    </location>
</feature>
<sequence length="451" mass="48369">MRGDVFDAGSACFWIACKPLLQDACTRLDSYCFASHASPTEGKRAMRHALGVLGILAAGVLLAVSAAMNWRFGLSLGRTELDGQIYGAASAAADCLKALVPFFLFAAIKNKAWSQAAASLVVWTVVTAYSLTSAFGHAALNRFDVAGERAHEKTLYENLSADLARAKEQLGWVPQHRPAGTVQAEIDAAKNERRWASTSGCTDVTASKSRTFCEGYHALVSELASAEQASVLETRIAEVQTQLGKVDSSKAMTEADPQAAVIAKITGFDVDKIQLAMTLFIALLLEIGSGFGMYIAFSQWRLYERQSPAAPILASASTAAAAVAVPNPAVVPVPVAIEKPRSGANDNINKSIVPQRLVAPENDVERFYKERIETQDGSSLTATALYEDYCAWCEEQQKEPLALPTFGRDFGELGIQKAKIAGRVRYIGIALRSGAALEEVKNTPAFKVQAA</sequence>
<feature type="transmembrane region" description="Helical" evidence="1">
    <location>
        <begin position="120"/>
        <end position="140"/>
    </location>
</feature>
<dbReference type="Proteomes" id="UP000033187">
    <property type="component" value="Chromosome 1"/>
</dbReference>
<keyword evidence="1" id="KW-1133">Transmembrane helix</keyword>
<name>A0A0D6JK85_9HYPH</name>
<organism evidence="2 3">
    <name type="scientific">Candidatus Filomicrobium marinum</name>
    <dbReference type="NCBI Taxonomy" id="1608628"/>
    <lineage>
        <taxon>Bacteria</taxon>
        <taxon>Pseudomonadati</taxon>
        <taxon>Pseudomonadota</taxon>
        <taxon>Alphaproteobacteria</taxon>
        <taxon>Hyphomicrobiales</taxon>
        <taxon>Hyphomicrobiaceae</taxon>
        <taxon>Filomicrobium</taxon>
    </lineage>
</organism>
<accession>A0A0D6JK85</accession>
<dbReference type="KEGG" id="fiy:BN1229_v1_3493"/>
<dbReference type="AlphaFoldDB" id="A0A0D6JK85"/>
<evidence type="ECO:0000313" key="3">
    <source>
        <dbReference type="Proteomes" id="UP000033187"/>
    </source>
</evidence>
<keyword evidence="1" id="KW-0812">Transmembrane</keyword>
<feature type="transmembrane region" description="Helical" evidence="1">
    <location>
        <begin position="49"/>
        <end position="72"/>
    </location>
</feature>
<evidence type="ECO:0000256" key="1">
    <source>
        <dbReference type="SAM" id="Phobius"/>
    </source>
</evidence>
<keyword evidence="1" id="KW-0472">Membrane</keyword>
<evidence type="ECO:0008006" key="4">
    <source>
        <dbReference type="Google" id="ProtNLM"/>
    </source>
</evidence>